<sequence>MTLEGCGNRTRRLYFDIDASQEGGHGAMVFHVKRDYNHTNLKLTPPPQHTGRINTDLATSLSSASPDRMNLRLVRASQYLQQFRLPVYHKAGKLNFSHSKSFAFSIRCGVVSDSLVKLQMKPKPQPAADED</sequence>
<accession>A0A1V6Z027</accession>
<organism evidence="1 2">
    <name type="scientific">Penicillium nalgiovense</name>
    <dbReference type="NCBI Taxonomy" id="60175"/>
    <lineage>
        <taxon>Eukaryota</taxon>
        <taxon>Fungi</taxon>
        <taxon>Dikarya</taxon>
        <taxon>Ascomycota</taxon>
        <taxon>Pezizomycotina</taxon>
        <taxon>Eurotiomycetes</taxon>
        <taxon>Eurotiomycetidae</taxon>
        <taxon>Eurotiales</taxon>
        <taxon>Aspergillaceae</taxon>
        <taxon>Penicillium</taxon>
    </lineage>
</organism>
<gene>
    <name evidence="1" type="ORF">PENNAL_c0006G05432</name>
</gene>
<dbReference type="Proteomes" id="UP000191691">
    <property type="component" value="Unassembled WGS sequence"/>
</dbReference>
<proteinExistence type="predicted"/>
<keyword evidence="2" id="KW-1185">Reference proteome</keyword>
<comment type="caution">
    <text evidence="1">The sequence shown here is derived from an EMBL/GenBank/DDBJ whole genome shotgun (WGS) entry which is preliminary data.</text>
</comment>
<dbReference type="AlphaFoldDB" id="A0A1V6Z027"/>
<dbReference type="EMBL" id="MOOB01000006">
    <property type="protein sequence ID" value="OQE92874.1"/>
    <property type="molecule type" value="Genomic_DNA"/>
</dbReference>
<evidence type="ECO:0000313" key="2">
    <source>
        <dbReference type="Proteomes" id="UP000191691"/>
    </source>
</evidence>
<name>A0A1V6Z027_PENNA</name>
<protein>
    <submittedName>
        <fullName evidence="1">Uncharacterized protein</fullName>
    </submittedName>
</protein>
<reference evidence="2" key="1">
    <citation type="journal article" date="2017" name="Nat. Microbiol.">
        <title>Global analysis of biosynthetic gene clusters reveals vast potential of secondary metabolite production in Penicillium species.</title>
        <authorList>
            <person name="Nielsen J.C."/>
            <person name="Grijseels S."/>
            <person name="Prigent S."/>
            <person name="Ji B."/>
            <person name="Dainat J."/>
            <person name="Nielsen K.F."/>
            <person name="Frisvad J.C."/>
            <person name="Workman M."/>
            <person name="Nielsen J."/>
        </authorList>
    </citation>
    <scope>NUCLEOTIDE SEQUENCE [LARGE SCALE GENOMIC DNA]</scope>
    <source>
        <strain evidence="2">IBT 13039</strain>
    </source>
</reference>
<evidence type="ECO:0000313" key="1">
    <source>
        <dbReference type="EMBL" id="OQE92874.1"/>
    </source>
</evidence>
<dbReference type="STRING" id="60175.A0A1V6Z027"/>